<dbReference type="RefSeq" id="WP_103210467.1">
    <property type="nucleotide sequence ID" value="NZ_CAJUZQ010000030.1"/>
</dbReference>
<dbReference type="OrthoDB" id="2417337at2"/>
<evidence type="ECO:0000313" key="6">
    <source>
        <dbReference type="Proteomes" id="UP000597038"/>
    </source>
</evidence>
<dbReference type="EMBL" id="QKYD01000128">
    <property type="protein sequence ID" value="REI20399.1"/>
    <property type="molecule type" value="Genomic_DNA"/>
</dbReference>
<dbReference type="AlphaFoldDB" id="A0A2K3Z6Z5"/>
<proteinExistence type="predicted"/>
<dbReference type="KEGG" id="sfq:C7J90_06855"/>
<dbReference type="Proteomes" id="UP000256337">
    <property type="component" value="Unassembled WGS sequence"/>
</dbReference>
<dbReference type="Pfam" id="PF06338">
    <property type="entry name" value="ComK"/>
    <property type="match status" value="1"/>
</dbReference>
<name>A0A2K3Z6Z5_9STAP</name>
<dbReference type="GO" id="GO:0030420">
    <property type="term" value="P:establishment of competence for transformation"/>
    <property type="evidence" value="ECO:0007669"/>
    <property type="project" value="InterPro"/>
</dbReference>
<evidence type="ECO:0000313" key="1">
    <source>
        <dbReference type="EMBL" id="MBH9581502.1"/>
    </source>
</evidence>
<evidence type="ECO:0000313" key="2">
    <source>
        <dbReference type="EMBL" id="REH99490.1"/>
    </source>
</evidence>
<keyword evidence="6" id="KW-1185">Reference proteome</keyword>
<dbReference type="Proteomes" id="UP000256562">
    <property type="component" value="Unassembled WGS sequence"/>
</dbReference>
<dbReference type="GeneID" id="48057941"/>
<evidence type="ECO:0000313" key="3">
    <source>
        <dbReference type="EMBL" id="REI20399.1"/>
    </source>
</evidence>
<dbReference type="Proteomes" id="UP000597038">
    <property type="component" value="Unassembled WGS sequence"/>
</dbReference>
<dbReference type="InterPro" id="IPR010461">
    <property type="entry name" value="ComK"/>
</dbReference>
<organism evidence="2 5">
    <name type="scientific">Staphylococcus felis</name>
    <dbReference type="NCBI Taxonomy" id="46127"/>
    <lineage>
        <taxon>Bacteria</taxon>
        <taxon>Bacillati</taxon>
        <taxon>Bacillota</taxon>
        <taxon>Bacilli</taxon>
        <taxon>Bacillales</taxon>
        <taxon>Staphylococcaceae</taxon>
        <taxon>Staphylococcus</taxon>
    </lineage>
</organism>
<dbReference type="EMBL" id="JAEDAQ010000015">
    <property type="protein sequence ID" value="MBH9581502.1"/>
    <property type="molecule type" value="Genomic_DNA"/>
</dbReference>
<gene>
    <name evidence="3" type="ORF">DOS76_09005</name>
    <name evidence="2" type="ORF">DOS83_02265</name>
    <name evidence="1" type="ORF">I9026_08960</name>
</gene>
<dbReference type="EMBL" id="QKXQ01000097">
    <property type="protein sequence ID" value="REH99490.1"/>
    <property type="molecule type" value="Genomic_DNA"/>
</dbReference>
<accession>A0A2K3Z6Z5</accession>
<reference evidence="4 5" key="1">
    <citation type="journal article" date="2018" name="Vet. Microbiol.">
        <title>Characterisation of Staphylococcus felis isolated from cats using whole genome sequencing.</title>
        <authorList>
            <person name="Worthing K."/>
            <person name="Pang S."/>
            <person name="Trott D.J."/>
            <person name="Abraham S."/>
            <person name="Coombs G.W."/>
            <person name="Jordan D."/>
            <person name="McIntyre L."/>
            <person name="Davies M.R."/>
            <person name="Norris J."/>
        </authorList>
    </citation>
    <scope>NUCLEOTIDE SEQUENCE [LARGE SCALE GENOMIC DNA]</scope>
    <source>
        <strain evidence="3 4">F25</strain>
        <strain evidence="2 5">F9</strain>
    </source>
</reference>
<reference evidence="1 6" key="2">
    <citation type="submission" date="2020-12" db="EMBL/GenBank/DDBJ databases">
        <title>Genomic analysis of Staphylococcus felis from a cat with skin infection.</title>
        <authorList>
            <person name="Aslantas O."/>
            <person name="Keskin O."/>
            <person name="Buyukaltay K."/>
            <person name="Gullu Yucetepe A."/>
        </authorList>
    </citation>
    <scope>NUCLEOTIDE SEQUENCE [LARGE SCALE GENOMIC DNA]</scope>
    <source>
        <strain evidence="1 6">HARRANVET</strain>
    </source>
</reference>
<evidence type="ECO:0000313" key="4">
    <source>
        <dbReference type="Proteomes" id="UP000256337"/>
    </source>
</evidence>
<evidence type="ECO:0000313" key="5">
    <source>
        <dbReference type="Proteomes" id="UP000256562"/>
    </source>
</evidence>
<protein>
    <submittedName>
        <fullName evidence="2">Competence protein ComK</fullName>
    </submittedName>
</protein>
<sequence>MSHQIKCKRSIKSSDMLLRPIKQENNHFITEIWEFDGNKTLIELPVQKVIDWSCRFYGDSYINRKNQTKYISGIANKSPILLTPIFSLYFFPTHSDRVPENCWINPFYVDKIKPLKGTRCKIIFVNDQSIILNVSYHSLKHQMLNCAYLHFLMHRELAIKTGDPEKPIDYEKSNFKIFETLAQYALIERAKNAKLDKEYERNYLSSNKMFF</sequence>
<comment type="caution">
    <text evidence="2">The sequence shown here is derived from an EMBL/GenBank/DDBJ whole genome shotgun (WGS) entry which is preliminary data.</text>
</comment>